<accession>A0A0C3LUI0</accession>
<reference evidence="3" key="2">
    <citation type="submission" date="2015-01" db="EMBL/GenBank/DDBJ databases">
        <title>Evolutionary Origins and Diversification of the Mycorrhizal Mutualists.</title>
        <authorList>
            <consortium name="DOE Joint Genome Institute"/>
            <consortium name="Mycorrhizal Genomics Consortium"/>
            <person name="Kohler A."/>
            <person name="Kuo A."/>
            <person name="Nagy L.G."/>
            <person name="Floudas D."/>
            <person name="Copeland A."/>
            <person name="Barry K.W."/>
            <person name="Cichocki N."/>
            <person name="Veneault-Fourrey C."/>
            <person name="LaButti K."/>
            <person name="Lindquist E.A."/>
            <person name="Lipzen A."/>
            <person name="Lundell T."/>
            <person name="Morin E."/>
            <person name="Murat C."/>
            <person name="Riley R."/>
            <person name="Ohm R."/>
            <person name="Sun H."/>
            <person name="Tunlid A."/>
            <person name="Henrissat B."/>
            <person name="Grigoriev I.V."/>
            <person name="Hibbett D.S."/>
            <person name="Martin F."/>
        </authorList>
    </citation>
    <scope>NUCLEOTIDE SEQUENCE [LARGE SCALE GENOMIC DNA]</scope>
    <source>
        <strain evidence="3">MUT 4182</strain>
    </source>
</reference>
<reference evidence="2 3" key="1">
    <citation type="submission" date="2014-04" db="EMBL/GenBank/DDBJ databases">
        <authorList>
            <consortium name="DOE Joint Genome Institute"/>
            <person name="Kuo A."/>
            <person name="Girlanda M."/>
            <person name="Perotto S."/>
            <person name="Kohler A."/>
            <person name="Nagy L.G."/>
            <person name="Floudas D."/>
            <person name="Copeland A."/>
            <person name="Barry K.W."/>
            <person name="Cichocki N."/>
            <person name="Veneault-Fourrey C."/>
            <person name="LaButti K."/>
            <person name="Lindquist E.A."/>
            <person name="Lipzen A."/>
            <person name="Lundell T."/>
            <person name="Morin E."/>
            <person name="Murat C."/>
            <person name="Sun H."/>
            <person name="Tunlid A."/>
            <person name="Henrissat B."/>
            <person name="Grigoriev I.V."/>
            <person name="Hibbett D.S."/>
            <person name="Martin F."/>
            <person name="Nordberg H.P."/>
            <person name="Cantor M.N."/>
            <person name="Hua S.X."/>
        </authorList>
    </citation>
    <scope>NUCLEOTIDE SEQUENCE [LARGE SCALE GENOMIC DNA]</scope>
    <source>
        <strain evidence="2 3">MUT 4182</strain>
    </source>
</reference>
<name>A0A0C3LUI0_9AGAM</name>
<evidence type="ECO:0000313" key="3">
    <source>
        <dbReference type="Proteomes" id="UP000054248"/>
    </source>
</evidence>
<evidence type="ECO:0000256" key="1">
    <source>
        <dbReference type="SAM" id="MobiDB-lite"/>
    </source>
</evidence>
<feature type="region of interest" description="Disordered" evidence="1">
    <location>
        <begin position="17"/>
        <end position="118"/>
    </location>
</feature>
<keyword evidence="3" id="KW-1185">Reference proteome</keyword>
<dbReference type="Proteomes" id="UP000054248">
    <property type="component" value="Unassembled WGS sequence"/>
</dbReference>
<proteinExistence type="predicted"/>
<dbReference type="AlphaFoldDB" id="A0A0C3LUI0"/>
<evidence type="ECO:0000313" key="2">
    <source>
        <dbReference type="EMBL" id="KIO25052.1"/>
    </source>
</evidence>
<dbReference type="HOGENOM" id="CLU_2074863_0_0_1"/>
<protein>
    <submittedName>
        <fullName evidence="2">Uncharacterized protein</fullName>
    </submittedName>
</protein>
<feature type="compositionally biased region" description="Polar residues" evidence="1">
    <location>
        <begin position="64"/>
        <end position="88"/>
    </location>
</feature>
<dbReference type="EMBL" id="KN823049">
    <property type="protein sequence ID" value="KIO25052.1"/>
    <property type="molecule type" value="Genomic_DNA"/>
</dbReference>
<feature type="compositionally biased region" description="Basic and acidic residues" evidence="1">
    <location>
        <begin position="20"/>
        <end position="47"/>
    </location>
</feature>
<organism evidence="2 3">
    <name type="scientific">Tulasnella calospora MUT 4182</name>
    <dbReference type="NCBI Taxonomy" id="1051891"/>
    <lineage>
        <taxon>Eukaryota</taxon>
        <taxon>Fungi</taxon>
        <taxon>Dikarya</taxon>
        <taxon>Basidiomycota</taxon>
        <taxon>Agaricomycotina</taxon>
        <taxon>Agaricomycetes</taxon>
        <taxon>Cantharellales</taxon>
        <taxon>Tulasnellaceae</taxon>
        <taxon>Tulasnella</taxon>
    </lineage>
</organism>
<gene>
    <name evidence="2" type="ORF">M407DRAFT_94512</name>
</gene>
<sequence length="118" mass="13539">MLLRRRVDRITLRVMAGKARRGDGKPNPRAENGRRWDLRLNSEERHPSQNYVALRDPKRHTFPCHTSPSRTNEQHTPSSTPKRSNLHSNPKAATVHMMHSPPIPKKCQTGHRPVNGMT</sequence>